<dbReference type="Pfam" id="PF14529">
    <property type="entry name" value="Exo_endo_phos_2"/>
    <property type="match status" value="1"/>
</dbReference>
<dbReference type="HOGENOM" id="CLU_000680_23_0_1"/>
<keyword evidence="3" id="KW-1185">Reference proteome</keyword>
<protein>
    <submittedName>
        <fullName evidence="2">Reverse transcriptase, putative</fullName>
    </submittedName>
</protein>
<gene>
    <name evidence="2" type="ORF">BGHDH14_bgh05250</name>
</gene>
<dbReference type="SUPFAM" id="SSF56219">
    <property type="entry name" value="DNase I-like"/>
    <property type="match status" value="1"/>
</dbReference>
<dbReference type="PANTHER" id="PTHR33481">
    <property type="entry name" value="REVERSE TRANSCRIPTASE"/>
    <property type="match status" value="1"/>
</dbReference>
<comment type="caution">
    <text evidence="2">The sequence shown here is derived from an EMBL/GenBank/DDBJ whole genome shotgun (WGS) entry which is preliminary data.</text>
</comment>
<accession>N1JD30</accession>
<keyword evidence="2" id="KW-0548">Nucleotidyltransferase</keyword>
<dbReference type="PANTHER" id="PTHR33481:SF1">
    <property type="entry name" value="ENDONUCLEASE_EXONUCLEASE_PHOSPHATASE DOMAIN-CONTAINING PROTEIN-RELATED"/>
    <property type="match status" value="1"/>
</dbReference>
<dbReference type="OrthoDB" id="3561817at2759"/>
<dbReference type="InterPro" id="IPR036691">
    <property type="entry name" value="Endo/exonu/phosph_ase_sf"/>
</dbReference>
<dbReference type="InParanoid" id="N1JD30"/>
<evidence type="ECO:0000313" key="3">
    <source>
        <dbReference type="Proteomes" id="UP000015441"/>
    </source>
</evidence>
<name>N1JD30_BLUG1</name>
<dbReference type="Pfam" id="PF00078">
    <property type="entry name" value="RVT_1"/>
    <property type="match status" value="1"/>
</dbReference>
<dbReference type="InterPro" id="IPR000477">
    <property type="entry name" value="RT_dom"/>
</dbReference>
<reference evidence="2 3" key="1">
    <citation type="journal article" date="2010" name="Science">
        <title>Genome expansion and gene loss in powdery mildew fungi reveal tradeoffs in extreme parasitism.</title>
        <authorList>
            <person name="Spanu P.D."/>
            <person name="Abbott J.C."/>
            <person name="Amselem J."/>
            <person name="Burgis T.A."/>
            <person name="Soanes D.M."/>
            <person name="Stueber K."/>
            <person name="Ver Loren van Themaat E."/>
            <person name="Brown J.K.M."/>
            <person name="Butcher S.A."/>
            <person name="Gurr S.J."/>
            <person name="Lebrun M.-H."/>
            <person name="Ridout C.J."/>
            <person name="Schulze-Lefert P."/>
            <person name="Talbot N.J."/>
            <person name="Ahmadinejad N."/>
            <person name="Ametz C."/>
            <person name="Barton G.R."/>
            <person name="Benjdia M."/>
            <person name="Bidzinski P."/>
            <person name="Bindschedler L.V."/>
            <person name="Both M."/>
            <person name="Brewer M.T."/>
            <person name="Cadle-Davidson L."/>
            <person name="Cadle-Davidson M.M."/>
            <person name="Collemare J."/>
            <person name="Cramer R."/>
            <person name="Frenkel O."/>
            <person name="Godfrey D."/>
            <person name="Harriman J."/>
            <person name="Hoede C."/>
            <person name="King B.C."/>
            <person name="Klages S."/>
            <person name="Kleemann J."/>
            <person name="Knoll D."/>
            <person name="Koti P.S."/>
            <person name="Kreplak J."/>
            <person name="Lopez-Ruiz F.J."/>
            <person name="Lu X."/>
            <person name="Maekawa T."/>
            <person name="Mahanil S."/>
            <person name="Micali C."/>
            <person name="Milgroom M.G."/>
            <person name="Montana G."/>
            <person name="Noir S."/>
            <person name="O'Connell R.J."/>
            <person name="Oberhaensli S."/>
            <person name="Parlange F."/>
            <person name="Pedersen C."/>
            <person name="Quesneville H."/>
            <person name="Reinhardt R."/>
            <person name="Rott M."/>
            <person name="Sacristan S."/>
            <person name="Schmidt S.M."/>
            <person name="Schoen M."/>
            <person name="Skamnioti P."/>
            <person name="Sommer H."/>
            <person name="Stephens A."/>
            <person name="Takahara H."/>
            <person name="Thordal-Christensen H."/>
            <person name="Vigouroux M."/>
            <person name="Wessling R."/>
            <person name="Wicker T."/>
            <person name="Panstruga R."/>
        </authorList>
    </citation>
    <scope>NUCLEOTIDE SEQUENCE [LARGE SCALE GENOMIC DNA]</scope>
    <source>
        <strain evidence="2">DH14</strain>
    </source>
</reference>
<dbReference type="eggNOG" id="KOG1075">
    <property type="taxonomic scope" value="Eukaryota"/>
</dbReference>
<dbReference type="CDD" id="cd01650">
    <property type="entry name" value="RT_nLTR_like"/>
    <property type="match status" value="1"/>
</dbReference>
<evidence type="ECO:0000313" key="2">
    <source>
        <dbReference type="EMBL" id="CCU79231.1"/>
    </source>
</evidence>
<keyword evidence="2" id="KW-0808">Transferase</keyword>
<keyword evidence="2" id="KW-0695">RNA-directed DNA polymerase</keyword>
<organism evidence="2 3">
    <name type="scientific">Blumeria graminis f. sp. hordei (strain DH14)</name>
    <name type="common">Barley powdery mildew</name>
    <name type="synonym">Oidium monilioides f. sp. hordei</name>
    <dbReference type="NCBI Taxonomy" id="546991"/>
    <lineage>
        <taxon>Eukaryota</taxon>
        <taxon>Fungi</taxon>
        <taxon>Dikarya</taxon>
        <taxon>Ascomycota</taxon>
        <taxon>Pezizomycotina</taxon>
        <taxon>Leotiomycetes</taxon>
        <taxon>Erysiphales</taxon>
        <taxon>Erysiphaceae</taxon>
        <taxon>Blumeria</taxon>
        <taxon>Blumeria hordei</taxon>
    </lineage>
</organism>
<dbReference type="Proteomes" id="UP000015441">
    <property type="component" value="Unassembled WGS sequence"/>
</dbReference>
<dbReference type="AlphaFoldDB" id="N1JD30"/>
<dbReference type="PROSITE" id="PS50878">
    <property type="entry name" value="RT_POL"/>
    <property type="match status" value="1"/>
</dbReference>
<dbReference type="EMBL" id="CAUH01004309">
    <property type="protein sequence ID" value="CCU79231.1"/>
    <property type="molecule type" value="Genomic_DNA"/>
</dbReference>
<feature type="domain" description="Reverse transcriptase" evidence="1">
    <location>
        <begin position="390"/>
        <end position="648"/>
    </location>
</feature>
<proteinExistence type="predicted"/>
<sequence length="1058" mass="117162">MKSRRHRSIGPLRLLQINVCRGPSSHELALTFANEERFDIVLIQESYIYTDRQRQITKFNFNYECFTPTDDWSSRPRVLTYIRKGAGLQAVRALLSLTFPGHSNRIFLAGDLNLRHTRWQVSSQTTSPLAEPFIEWTNRLNITLISESDMPTHTRGSVLDLAFASSPLILGVVESSIIPEPDVTSDHLPIASLIPLTLQISSLKASARRALGKGTGQSWWKNDCRNAAQAYRTTRRSSTDQNTINAGKQLLRAAVRGAKRKFFQDKIDQANTAKNVFGMVNWHRTIGSFRTPPLKDPTNPGGPPANTLQEKRDVLARNLLQNVSEVADVALDVLSVDTASLTLPDLMPAEIKDSVIKAGNTAPGEDEIPTAILKIGWPLMETPVSSLFRGCLRAGHHPACFKTVVLVMLNKPNETDRSSPRSYRPIALLSTLGKGLEQLIARRLPWIAIRAKIVASQQFGAVPLRSATDLTTCLVHDIETALNSKLTASLLTLDVKGAFDGVLPVASFTSNHVAKIHLDGSTGPKFDIYCGLPHGPPVSPILSMLYLAPLLHMGTPKRRFEYADDIAFLHTSQSLQENAENLSRNFQEAIQWGLEQGFKFDADKYELQHFSRRRCDQQPGNTPMVRAGPITVSENTARPYTRWLGVLFDKKLSFKWHARTLASKALKVSHALLSLGNTTRGAPPHLPRHAVDACVLPIAYYASETWWPGRSRQGPIVRISNCVDSLLQQLSKVVLTSACATLPEYCITPTAILHRESGLQQPEIALNSRVLTATRPTSRFARRVLAEKPHTPGWLDRTVALRVKTNKSSLISSRISPFGDIIIYSDGSKQLNGLGGADFIGYQVFDTEVKVKGGLEEAKSALALPTAKFATDLWICLDNLEAATRLLSHFSWSSQAQVDDHTSIIGNEAADKAAKDGCHLPTSDDIFFSYAGLKRWVNESTTQATGKLWRTLLPQHISYEKLGIISAPSRLKELTLSRATLGRILAARSGHGDFANYHERFNHENAPKYCRCDRPPSTMIPNILGTHEGGAKIRGMATRNSILYRDMPIKHRGYSRDA</sequence>
<dbReference type="Gene3D" id="3.60.10.10">
    <property type="entry name" value="Endonuclease/exonuclease/phosphatase"/>
    <property type="match status" value="2"/>
</dbReference>
<evidence type="ECO:0000259" key="1">
    <source>
        <dbReference type="PROSITE" id="PS50878"/>
    </source>
</evidence>
<dbReference type="InterPro" id="IPR005135">
    <property type="entry name" value="Endo/exonuclease/phosphatase"/>
</dbReference>
<dbReference type="GO" id="GO:0003964">
    <property type="term" value="F:RNA-directed DNA polymerase activity"/>
    <property type="evidence" value="ECO:0007669"/>
    <property type="project" value="UniProtKB-KW"/>
</dbReference>